<feature type="compositionally biased region" description="Acidic residues" evidence="1">
    <location>
        <begin position="76"/>
        <end position="101"/>
    </location>
</feature>
<dbReference type="EMBL" id="JAVREV010000001">
    <property type="protein sequence ID" value="MDT0441187.1"/>
    <property type="molecule type" value="Genomic_DNA"/>
</dbReference>
<feature type="compositionally biased region" description="Basic and acidic residues" evidence="1">
    <location>
        <begin position="66"/>
        <end position="75"/>
    </location>
</feature>
<evidence type="ECO:0000313" key="2">
    <source>
        <dbReference type="EMBL" id="MDT0441187.1"/>
    </source>
</evidence>
<reference evidence="3" key="1">
    <citation type="submission" date="2023-07" db="EMBL/GenBank/DDBJ databases">
        <title>30 novel species of actinomycetes from the DSMZ collection.</title>
        <authorList>
            <person name="Nouioui I."/>
        </authorList>
    </citation>
    <scope>NUCLEOTIDE SEQUENCE [LARGE SCALE GENOMIC DNA]</scope>
    <source>
        <strain evidence="3">DSM 41886</strain>
    </source>
</reference>
<dbReference type="RefSeq" id="WP_311614755.1">
    <property type="nucleotide sequence ID" value="NZ_JAVREV010000001.1"/>
</dbReference>
<comment type="caution">
    <text evidence="2">The sequence shown here is derived from an EMBL/GenBank/DDBJ whole genome shotgun (WGS) entry which is preliminary data.</text>
</comment>
<evidence type="ECO:0000256" key="1">
    <source>
        <dbReference type="SAM" id="MobiDB-lite"/>
    </source>
</evidence>
<sequence length="101" mass="10721">MAFSHRMAALAAVVLIPVGIAGTSYLLSDDPEPPAVPSDVELEEPSPTVPPNEEVVPGPDPTEVPIDGHDQQHLDDGDDTDDDRDDDQDDDGNEGGDDFDD</sequence>
<feature type="region of interest" description="Disordered" evidence="1">
    <location>
        <begin position="26"/>
        <end position="101"/>
    </location>
</feature>
<accession>A0ABU2RX35</accession>
<gene>
    <name evidence="2" type="ORF">RM779_01040</name>
</gene>
<organism evidence="2 3">
    <name type="scientific">Streptomyces johnsoniae</name>
    <dbReference type="NCBI Taxonomy" id="3075532"/>
    <lineage>
        <taxon>Bacteria</taxon>
        <taxon>Bacillati</taxon>
        <taxon>Actinomycetota</taxon>
        <taxon>Actinomycetes</taxon>
        <taxon>Kitasatosporales</taxon>
        <taxon>Streptomycetaceae</taxon>
        <taxon>Streptomyces</taxon>
    </lineage>
</organism>
<proteinExistence type="predicted"/>
<protein>
    <submittedName>
        <fullName evidence="2">Small secreted hydrophilic protein</fullName>
    </submittedName>
</protein>
<evidence type="ECO:0000313" key="3">
    <source>
        <dbReference type="Proteomes" id="UP001183615"/>
    </source>
</evidence>
<dbReference type="Proteomes" id="UP001183615">
    <property type="component" value="Unassembled WGS sequence"/>
</dbReference>
<name>A0ABU2RX35_9ACTN</name>
<keyword evidence="3" id="KW-1185">Reference proteome</keyword>